<name>A0A650CQQ9_9CREN</name>
<keyword evidence="1" id="KW-0175">Coiled coil</keyword>
<dbReference type="KEGG" id="sazo:D1868_09110"/>
<keyword evidence="3" id="KW-1185">Reference proteome</keyword>
<feature type="coiled-coil region" evidence="1">
    <location>
        <begin position="281"/>
        <end position="344"/>
    </location>
</feature>
<gene>
    <name evidence="2" type="ORF">D1868_09110</name>
</gene>
<evidence type="ECO:0000313" key="3">
    <source>
        <dbReference type="Proteomes" id="UP000423396"/>
    </source>
</evidence>
<dbReference type="Proteomes" id="UP000423396">
    <property type="component" value="Chromosome"/>
</dbReference>
<evidence type="ECO:0000256" key="1">
    <source>
        <dbReference type="SAM" id="Coils"/>
    </source>
</evidence>
<reference evidence="2 3" key="1">
    <citation type="submission" date="2019-10" db="EMBL/GenBank/DDBJ databases">
        <title>Genome Sequences from Six Type Strain Members of the Archaeal Family Sulfolobaceae: Acidianus ambivalens, Acidianus infernus, Metallosphaera prunae, Stygiolobus azoricus, Sulfolobus metallicus, and Sulfurisphaera ohwakuensis.</title>
        <authorList>
            <person name="Counts J.A."/>
            <person name="Kelly R.M."/>
        </authorList>
    </citation>
    <scope>NUCLEOTIDE SEQUENCE [LARGE SCALE GENOMIC DNA]</scope>
    <source>
        <strain evidence="2 3">FC6</strain>
    </source>
</reference>
<dbReference type="AlphaFoldDB" id="A0A650CQQ9"/>
<dbReference type="OrthoDB" id="40851at2157"/>
<feature type="coiled-coil region" evidence="1">
    <location>
        <begin position="187"/>
        <end position="230"/>
    </location>
</feature>
<proteinExistence type="predicted"/>
<sequence>MDSIYLPLAVDSNKQPLSVEKQIAIALVRLTGRDIKIKAGELIGWPLTLVKNEKSGGYLIFDQTMNLMTKLQFTILQNYDRILNTIQGNKNESELLALLKSFKWHATKGYEEVTFRGLVYSDLTPILSTGSPQLPLTVIPKEASQFDLDTLIQDLNVREKIVTDNITTIESVISKVTTIVTILKGKRAEERKQIEDKYDQLLSAKNEELKQKVNETKKNLENELSSEAKKLYEKLANIEVLIGKGEIDKEAGFVTEKDIDALNTMKLKYMNEVNSTLTSIKNKYKNEIRTLVNEIRLLNQQKRNELEEINIKIKELDELLQSVVNQLNTIKKACEEELNKLKLVYKRAPYMDEKVDVIVPFLLVKDYADRVLAIGIQIYKYKKSLFGFFKKEPNEISEDLLNLNDFISILISKYGHNISDNLRQLKAQVDKGFEELYDEGWNVRKRIEEYYVPP</sequence>
<organism evidence="2 3">
    <name type="scientific">Stygiolobus azoricus</name>
    <dbReference type="NCBI Taxonomy" id="41675"/>
    <lineage>
        <taxon>Archaea</taxon>
        <taxon>Thermoproteota</taxon>
        <taxon>Thermoprotei</taxon>
        <taxon>Sulfolobales</taxon>
        <taxon>Sulfolobaceae</taxon>
        <taxon>Stygiolobus</taxon>
    </lineage>
</organism>
<dbReference type="RefSeq" id="WP_156007577.1">
    <property type="nucleotide sequence ID" value="NZ_CP045483.1"/>
</dbReference>
<protein>
    <submittedName>
        <fullName evidence="2">Uncharacterized protein</fullName>
    </submittedName>
</protein>
<dbReference type="EMBL" id="CP045483">
    <property type="protein sequence ID" value="QGR20128.1"/>
    <property type="molecule type" value="Genomic_DNA"/>
</dbReference>
<dbReference type="GeneID" id="42799226"/>
<accession>A0A650CQQ9</accession>
<evidence type="ECO:0000313" key="2">
    <source>
        <dbReference type="EMBL" id="QGR20128.1"/>
    </source>
</evidence>